<name>A0A3A1U138_9MICO</name>
<accession>A0A3A1U138</accession>
<sequence>MFRDPDGVSGGGGVEPGTVHLGMMQPGKWTVYAVCNNIDLLHLQIRSAGKTQAETDIPCGVTIAIPVTVTAAGARDFAIATSYPKGADGPAWWSAQVNSTTWRQTQSFSFK</sequence>
<reference evidence="2" key="1">
    <citation type="submission" date="2018-09" db="EMBL/GenBank/DDBJ databases">
        <authorList>
            <person name="Kim I."/>
        </authorList>
    </citation>
    <scope>NUCLEOTIDE SEQUENCE [LARGE SCALE GENOMIC DNA]</scope>
    <source>
        <strain evidence="2">DD4a</strain>
    </source>
</reference>
<protein>
    <submittedName>
        <fullName evidence="1">Uncharacterized protein</fullName>
    </submittedName>
</protein>
<dbReference type="OrthoDB" id="5020593at2"/>
<proteinExistence type="predicted"/>
<dbReference type="EMBL" id="QXTG01000002">
    <property type="protein sequence ID" value="RIX28645.1"/>
    <property type="molecule type" value="Genomic_DNA"/>
</dbReference>
<comment type="caution">
    <text evidence="1">The sequence shown here is derived from an EMBL/GenBank/DDBJ whole genome shotgun (WGS) entry which is preliminary data.</text>
</comment>
<dbReference type="RefSeq" id="WP_119482955.1">
    <property type="nucleotide sequence ID" value="NZ_QXTG01000002.1"/>
</dbReference>
<keyword evidence="2" id="KW-1185">Reference proteome</keyword>
<gene>
    <name evidence="1" type="ORF">D1781_14670</name>
</gene>
<dbReference type="Proteomes" id="UP000265742">
    <property type="component" value="Unassembled WGS sequence"/>
</dbReference>
<evidence type="ECO:0000313" key="1">
    <source>
        <dbReference type="EMBL" id="RIX28645.1"/>
    </source>
</evidence>
<evidence type="ECO:0000313" key="2">
    <source>
        <dbReference type="Proteomes" id="UP000265742"/>
    </source>
</evidence>
<dbReference type="AlphaFoldDB" id="A0A3A1U138"/>
<organism evidence="1 2">
    <name type="scientific">Amnibacterium setariae</name>
    <dbReference type="NCBI Taxonomy" id="2306585"/>
    <lineage>
        <taxon>Bacteria</taxon>
        <taxon>Bacillati</taxon>
        <taxon>Actinomycetota</taxon>
        <taxon>Actinomycetes</taxon>
        <taxon>Micrococcales</taxon>
        <taxon>Microbacteriaceae</taxon>
        <taxon>Amnibacterium</taxon>
    </lineage>
</organism>